<proteinExistence type="predicted"/>
<dbReference type="EMBL" id="CAKOAT010599907">
    <property type="protein sequence ID" value="CAH8384088.1"/>
    <property type="molecule type" value="Genomic_DNA"/>
</dbReference>
<sequence length="60" mass="6561">MAVVEICSLPWGKESSMVEVVGSCRRMAVVETCSLSLGKESSMVEVVGNCRYMVLDVVYI</sequence>
<organism evidence="1 4">
    <name type="scientific">Eruca vesicaria subsp. sativa</name>
    <name type="common">Garden rocket</name>
    <name type="synonym">Eruca sativa</name>
    <dbReference type="NCBI Taxonomy" id="29727"/>
    <lineage>
        <taxon>Eukaryota</taxon>
        <taxon>Viridiplantae</taxon>
        <taxon>Streptophyta</taxon>
        <taxon>Embryophyta</taxon>
        <taxon>Tracheophyta</taxon>
        <taxon>Spermatophyta</taxon>
        <taxon>Magnoliopsida</taxon>
        <taxon>eudicotyledons</taxon>
        <taxon>Gunneridae</taxon>
        <taxon>Pentapetalae</taxon>
        <taxon>rosids</taxon>
        <taxon>malvids</taxon>
        <taxon>Brassicales</taxon>
        <taxon>Brassicaceae</taxon>
        <taxon>Brassiceae</taxon>
        <taxon>Eruca</taxon>
    </lineage>
</organism>
<dbReference type="Proteomes" id="UP001642260">
    <property type="component" value="Unassembled WGS sequence"/>
</dbReference>
<name>A0ABC8LGR9_ERUVS</name>
<keyword evidence="4" id="KW-1185">Reference proteome</keyword>
<evidence type="ECO:0000313" key="2">
    <source>
        <dbReference type="EMBL" id="CAH8384088.1"/>
    </source>
</evidence>
<evidence type="ECO:0000313" key="4">
    <source>
        <dbReference type="Proteomes" id="UP001642260"/>
    </source>
</evidence>
<evidence type="ECO:0000313" key="1">
    <source>
        <dbReference type="EMBL" id="CAH8382840.1"/>
    </source>
</evidence>
<dbReference type="EMBL" id="CAKOAT010566078">
    <property type="protein sequence ID" value="CAH8382840.1"/>
    <property type="molecule type" value="Genomic_DNA"/>
</dbReference>
<gene>
    <name evidence="1" type="ORF">ERUC_LOCUS35323</name>
    <name evidence="2" type="ORF">ERUC_LOCUS36571</name>
    <name evidence="3" type="ORF">ERUC_LOCUS38149</name>
</gene>
<reference evidence="1 4" key="1">
    <citation type="submission" date="2022-03" db="EMBL/GenBank/DDBJ databases">
        <authorList>
            <person name="Macdonald S."/>
            <person name="Ahmed S."/>
            <person name="Newling K."/>
        </authorList>
    </citation>
    <scope>NUCLEOTIDE SEQUENCE [LARGE SCALE GENOMIC DNA]</scope>
</reference>
<dbReference type="AlphaFoldDB" id="A0ABC8LGR9"/>
<comment type="caution">
    <text evidence="1">The sequence shown here is derived from an EMBL/GenBank/DDBJ whole genome shotgun (WGS) entry which is preliminary data.</text>
</comment>
<accession>A0ABC8LGR9</accession>
<dbReference type="EMBL" id="CAKOAT010671859">
    <property type="protein sequence ID" value="CAH8385666.1"/>
    <property type="molecule type" value="Genomic_DNA"/>
</dbReference>
<protein>
    <submittedName>
        <fullName evidence="1">Uncharacterized protein</fullName>
    </submittedName>
</protein>
<evidence type="ECO:0000313" key="3">
    <source>
        <dbReference type="EMBL" id="CAH8385666.1"/>
    </source>
</evidence>